<evidence type="ECO:0000313" key="5">
    <source>
        <dbReference type="EMBL" id="APR05849.1"/>
    </source>
</evidence>
<dbReference type="NCBIfam" id="TIGR04315">
    <property type="entry name" value="octaheme_Shew"/>
    <property type="match status" value="1"/>
</dbReference>
<keyword evidence="2" id="KW-0812">Transmembrane</keyword>
<keyword evidence="1 3" id="KW-0732">Signal</keyword>
<keyword evidence="6" id="KW-1185">Reference proteome</keyword>
<dbReference type="SUPFAM" id="SSF48695">
    <property type="entry name" value="Multiheme cytochromes"/>
    <property type="match status" value="1"/>
</dbReference>
<dbReference type="InterPro" id="IPR023155">
    <property type="entry name" value="Cyt_c-552/4"/>
</dbReference>
<name>A0A1L6FG18_9RHOO</name>
<sequence length="539" mass="58712">MGETMGRRSSWLRRTFGAMLLMVASALAGATVTGTADHAKFDGLKGPFKSGAEVTRACLACHTEAARQVMATRHWSWEYVNADTGQKLGKKTMLNGFCIGNRSNEPFCQSCHIGYGWKDETFDFTAEDAVDCLACHNTGDYRKLAGFAGHPPYERIEYPAKSGKFIEAVDLAKVAQQVGATSRQTCGACHYYGGGGDGVKHGDLDSSLNKATNELDVHMAQDGLDFSCASCHEADRHKVAGSRISMTGADPHGALIRGQKTDRNPASCQACHGDRPHKDGFVQAGRLNDHTRTLACQTCHIPEFARGGVPTKMGWDWSAAGRLTPEGKPYQLKDDRGHVVYDSKKGAFVLGQNVKPDYIWFDGTVTYTQPESKIDPTARVAINTFHGTPGAPDARIWPVKTFHGKQPYDTEHLTLLVPHTATPDDTAFWYNFDWAKALKAGADASGQPYSGKFAFVETSMLWPITHMVAPKERALGCAECHADGGRLAAVPGVWMPGRDRNPLLDRLGFGLAGLMLLGVAGHGGLRFLTRNRRKHREES</sequence>
<dbReference type="GO" id="GO:0016491">
    <property type="term" value="F:oxidoreductase activity"/>
    <property type="evidence" value="ECO:0007669"/>
    <property type="project" value="TreeGrafter"/>
</dbReference>
<reference evidence="5 6" key="1">
    <citation type="submission" date="2016-12" db="EMBL/GenBank/DDBJ databases">
        <title>Complete genome sequence of Thauera chlorobenzoica, a Betaproteobacterium degrading haloaromatics anaerobically to CO2 and halides.</title>
        <authorList>
            <person name="Goris T."/>
            <person name="Mergelsberg M."/>
            <person name="Boll M."/>
        </authorList>
    </citation>
    <scope>NUCLEOTIDE SEQUENCE [LARGE SCALE GENOMIC DNA]</scope>
    <source>
        <strain evidence="5 6">3CB1</strain>
    </source>
</reference>
<dbReference type="PIRSF" id="PIRSF039014">
    <property type="entry name" value="OTR_cyc"/>
    <property type="match status" value="1"/>
</dbReference>
<dbReference type="InterPro" id="IPR024673">
    <property type="entry name" value="Octahem_Cyt_c"/>
</dbReference>
<evidence type="ECO:0000256" key="1">
    <source>
        <dbReference type="ARBA" id="ARBA00022729"/>
    </source>
</evidence>
<gene>
    <name evidence="5" type="ORF">Tchl_3036</name>
</gene>
<dbReference type="InterPro" id="IPR036280">
    <property type="entry name" value="Multihaem_cyt_sf"/>
</dbReference>
<dbReference type="Gene3D" id="1.10.1130.10">
    <property type="entry name" value="Flavocytochrome C3, Chain A"/>
    <property type="match status" value="2"/>
</dbReference>
<feature type="transmembrane region" description="Helical" evidence="2">
    <location>
        <begin position="507"/>
        <end position="528"/>
    </location>
</feature>
<keyword evidence="2" id="KW-1133">Transmembrane helix</keyword>
<dbReference type="PANTHER" id="PTHR35038:SF5">
    <property type="entry name" value="CYTOCHROME C-TYPE PROTEIN NRFB"/>
    <property type="match status" value="1"/>
</dbReference>
<accession>A0A1L6FG18</accession>
<dbReference type="EMBL" id="CP018839">
    <property type="protein sequence ID" value="APR05849.1"/>
    <property type="molecule type" value="Genomic_DNA"/>
</dbReference>
<dbReference type="InterPro" id="IPR051829">
    <property type="entry name" value="Multiheme_Cytochr_ET"/>
</dbReference>
<evidence type="ECO:0000259" key="4">
    <source>
        <dbReference type="Pfam" id="PF13435"/>
    </source>
</evidence>
<evidence type="ECO:0000313" key="6">
    <source>
        <dbReference type="Proteomes" id="UP000185739"/>
    </source>
</evidence>
<dbReference type="PANTHER" id="PTHR35038">
    <property type="entry name" value="DISSIMILATORY SULFITE REDUCTASE SIRA"/>
    <property type="match status" value="1"/>
</dbReference>
<proteinExistence type="predicted"/>
<dbReference type="KEGG" id="tcl:Tchl_3036"/>
<feature type="signal peptide" evidence="3">
    <location>
        <begin position="1"/>
        <end position="30"/>
    </location>
</feature>
<protein>
    <submittedName>
        <fullName evidence="5">Octaheme cytochrome, tetrathionate reductase-like</fullName>
    </submittedName>
</protein>
<dbReference type="Pfam" id="PF11783">
    <property type="entry name" value="Cytochrome_cB"/>
    <property type="match status" value="1"/>
</dbReference>
<feature type="chain" id="PRO_5009866742" evidence="3">
    <location>
        <begin position="31"/>
        <end position="539"/>
    </location>
</feature>
<organism evidence="5 6">
    <name type="scientific">Thauera chlorobenzoica</name>
    <dbReference type="NCBI Taxonomy" id="96773"/>
    <lineage>
        <taxon>Bacteria</taxon>
        <taxon>Pseudomonadati</taxon>
        <taxon>Pseudomonadota</taxon>
        <taxon>Betaproteobacteria</taxon>
        <taxon>Rhodocyclales</taxon>
        <taxon>Zoogloeaceae</taxon>
        <taxon>Thauera</taxon>
    </lineage>
</organism>
<keyword evidence="2" id="KW-0472">Membrane</keyword>
<feature type="domain" description="Cytochrome c-552/4" evidence="4">
    <location>
        <begin position="57"/>
        <end position="136"/>
    </location>
</feature>
<dbReference type="Proteomes" id="UP000185739">
    <property type="component" value="Chromosome"/>
</dbReference>
<dbReference type="AlphaFoldDB" id="A0A1L6FG18"/>
<evidence type="ECO:0000256" key="3">
    <source>
        <dbReference type="SAM" id="SignalP"/>
    </source>
</evidence>
<dbReference type="STRING" id="96773.Tchl_3036"/>
<dbReference type="Pfam" id="PF13435">
    <property type="entry name" value="Cytochrome_C554"/>
    <property type="match status" value="1"/>
</dbReference>
<evidence type="ECO:0000256" key="2">
    <source>
        <dbReference type="SAM" id="Phobius"/>
    </source>
</evidence>